<dbReference type="Gene3D" id="3.40.30.10">
    <property type="entry name" value="Glutaredoxin"/>
    <property type="match status" value="1"/>
</dbReference>
<name>A0A1I8FFY5_9PLAT</name>
<organism evidence="2 3">
    <name type="scientific">Macrostomum lignano</name>
    <dbReference type="NCBI Taxonomy" id="282301"/>
    <lineage>
        <taxon>Eukaryota</taxon>
        <taxon>Metazoa</taxon>
        <taxon>Spiralia</taxon>
        <taxon>Lophotrochozoa</taxon>
        <taxon>Platyhelminthes</taxon>
        <taxon>Rhabditophora</taxon>
        <taxon>Macrostomorpha</taxon>
        <taxon>Macrostomida</taxon>
        <taxon>Macrostomidae</taxon>
        <taxon>Macrostomum</taxon>
    </lineage>
</organism>
<feature type="compositionally biased region" description="Low complexity" evidence="1">
    <location>
        <begin position="190"/>
        <end position="203"/>
    </location>
</feature>
<evidence type="ECO:0000313" key="2">
    <source>
        <dbReference type="Proteomes" id="UP000095280"/>
    </source>
</evidence>
<protein>
    <submittedName>
        <fullName evidence="3">FGF</fullName>
    </submittedName>
</protein>
<dbReference type="AlphaFoldDB" id="A0A1I8FFY5"/>
<evidence type="ECO:0000256" key="1">
    <source>
        <dbReference type="SAM" id="MobiDB-lite"/>
    </source>
</evidence>
<accession>A0A1I8FFY5</accession>
<reference evidence="3" key="1">
    <citation type="submission" date="2016-11" db="UniProtKB">
        <authorList>
            <consortium name="WormBaseParasite"/>
        </authorList>
    </citation>
    <scope>IDENTIFICATION</scope>
</reference>
<feature type="region of interest" description="Disordered" evidence="1">
    <location>
        <begin position="166"/>
        <end position="239"/>
    </location>
</feature>
<proteinExistence type="predicted"/>
<sequence length="318" mass="34425">AGSRSSRCSRAPLPPSFTCKALLPDQSFGDYVCSFSTTADFTFRVSDRDRGLLGPGRGVPEDQLRAAGLQHRLALCAPGLDQQRRARTAASAASACRCWPNRSQAVSRAYGVLKADEGVAYRGLFIISDRGLIRQVTINETCLLVARLTRRSAWCRPSSTRRQARRGLPCRLAARRPSDEAGPQPQQGVLSARWRPAASRPTARPLPLPAPEGAAAAPPEGDKAASSSQPEPEVKPAGSRIFPLAGREGLQGARLRPLARLLLLEEAALSCSAHVHTERAKLTAAARWEFPGQPASYPDFHVGIQHLRFATFFKSTLF</sequence>
<dbReference type="InterPro" id="IPR036249">
    <property type="entry name" value="Thioredoxin-like_sf"/>
</dbReference>
<dbReference type="Proteomes" id="UP000095280">
    <property type="component" value="Unplaced"/>
</dbReference>
<dbReference type="WBParaSite" id="maker-unitig_33270-snap-gene-0.1-mRNA-1">
    <property type="protein sequence ID" value="maker-unitig_33270-snap-gene-0.1-mRNA-1"/>
    <property type="gene ID" value="maker-unitig_33270-snap-gene-0.1"/>
</dbReference>
<evidence type="ECO:0000313" key="3">
    <source>
        <dbReference type="WBParaSite" id="maker-unitig_33270-snap-gene-0.1-mRNA-1"/>
    </source>
</evidence>
<keyword evidence="2" id="KW-1185">Reference proteome</keyword>
<dbReference type="SUPFAM" id="SSF52833">
    <property type="entry name" value="Thioredoxin-like"/>
    <property type="match status" value="1"/>
</dbReference>